<comment type="caution">
    <text evidence="7">The sequence shown here is derived from an EMBL/GenBank/DDBJ whole genome shotgun (WGS) entry which is preliminary data.</text>
</comment>
<gene>
    <name evidence="7" type="ORF">GJ744_001286</name>
</gene>
<dbReference type="InterPro" id="IPR036879">
    <property type="entry name" value="TF_MADSbox_sf"/>
</dbReference>
<evidence type="ECO:0000313" key="8">
    <source>
        <dbReference type="Proteomes" id="UP000606974"/>
    </source>
</evidence>
<accession>A0A8H7ACB0</accession>
<keyword evidence="5" id="KW-0539">Nucleus</keyword>
<protein>
    <recommendedName>
        <fullName evidence="6">MADS-box domain-containing protein</fullName>
    </recommendedName>
</protein>
<dbReference type="GO" id="GO:0003677">
    <property type="term" value="F:DNA binding"/>
    <property type="evidence" value="ECO:0007669"/>
    <property type="project" value="UniProtKB-KW"/>
</dbReference>
<evidence type="ECO:0000259" key="6">
    <source>
        <dbReference type="Pfam" id="PF00319"/>
    </source>
</evidence>
<dbReference type="EMBL" id="JAACFV010000119">
    <property type="protein sequence ID" value="KAF7505067.1"/>
    <property type="molecule type" value="Genomic_DNA"/>
</dbReference>
<evidence type="ECO:0000256" key="3">
    <source>
        <dbReference type="ARBA" id="ARBA00023125"/>
    </source>
</evidence>
<dbReference type="InterPro" id="IPR002100">
    <property type="entry name" value="TF_MADSbox"/>
</dbReference>
<evidence type="ECO:0000256" key="5">
    <source>
        <dbReference type="ARBA" id="ARBA00023242"/>
    </source>
</evidence>
<organism evidence="7 8">
    <name type="scientific">Endocarpon pusillum</name>
    <dbReference type="NCBI Taxonomy" id="364733"/>
    <lineage>
        <taxon>Eukaryota</taxon>
        <taxon>Fungi</taxon>
        <taxon>Dikarya</taxon>
        <taxon>Ascomycota</taxon>
        <taxon>Pezizomycotina</taxon>
        <taxon>Eurotiomycetes</taxon>
        <taxon>Chaetothyriomycetidae</taxon>
        <taxon>Verrucariales</taxon>
        <taxon>Verrucariaceae</taxon>
        <taxon>Endocarpon</taxon>
    </lineage>
</organism>
<dbReference type="GO" id="GO:0046983">
    <property type="term" value="F:protein dimerization activity"/>
    <property type="evidence" value="ECO:0007669"/>
    <property type="project" value="InterPro"/>
</dbReference>
<sequence length="145" mass="16627">MTKAIRKRYCESGRGQREKFSRRQKSLFKKLFELNEVCGAKCHVVLQRNNKFFVFTSEEDTESWPPPLAKIKQSYPPPTIVNAKDYGKTLVTTGLSNIIPVLSRPEESPVEVRAPEHALLGVAEKSTDTQECPRNESLWRKWYAG</sequence>
<comment type="subcellular location">
    <subcellularLocation>
        <location evidence="1">Nucleus</location>
    </subcellularLocation>
</comment>
<keyword evidence="8" id="KW-1185">Reference proteome</keyword>
<feature type="domain" description="MADS-box" evidence="6">
    <location>
        <begin position="20"/>
        <end position="55"/>
    </location>
</feature>
<evidence type="ECO:0000256" key="4">
    <source>
        <dbReference type="ARBA" id="ARBA00023163"/>
    </source>
</evidence>
<evidence type="ECO:0000256" key="1">
    <source>
        <dbReference type="ARBA" id="ARBA00004123"/>
    </source>
</evidence>
<name>A0A8H7ACB0_9EURO</name>
<dbReference type="Gene3D" id="3.40.1810.10">
    <property type="entry name" value="Transcription factor, MADS-box"/>
    <property type="match status" value="1"/>
</dbReference>
<dbReference type="GO" id="GO:0045944">
    <property type="term" value="P:positive regulation of transcription by RNA polymerase II"/>
    <property type="evidence" value="ECO:0007669"/>
    <property type="project" value="UniProtKB-ARBA"/>
</dbReference>
<dbReference type="OrthoDB" id="1898716at2759"/>
<reference evidence="7" key="1">
    <citation type="submission" date="2020-02" db="EMBL/GenBank/DDBJ databases">
        <authorList>
            <person name="Palmer J.M."/>
        </authorList>
    </citation>
    <scope>NUCLEOTIDE SEQUENCE</scope>
    <source>
        <strain evidence="7">EPUS1.4</strain>
        <tissue evidence="7">Thallus</tissue>
    </source>
</reference>
<keyword evidence="3" id="KW-0238">DNA-binding</keyword>
<dbReference type="Pfam" id="PF00319">
    <property type="entry name" value="SRF-TF"/>
    <property type="match status" value="1"/>
</dbReference>
<keyword evidence="2" id="KW-0805">Transcription regulation</keyword>
<dbReference type="GO" id="GO:0005634">
    <property type="term" value="C:nucleus"/>
    <property type="evidence" value="ECO:0007669"/>
    <property type="project" value="UniProtKB-SubCell"/>
</dbReference>
<evidence type="ECO:0000256" key="2">
    <source>
        <dbReference type="ARBA" id="ARBA00023015"/>
    </source>
</evidence>
<keyword evidence="4" id="KW-0804">Transcription</keyword>
<dbReference type="SUPFAM" id="SSF55455">
    <property type="entry name" value="SRF-like"/>
    <property type="match status" value="1"/>
</dbReference>
<dbReference type="Proteomes" id="UP000606974">
    <property type="component" value="Unassembled WGS sequence"/>
</dbReference>
<dbReference type="AlphaFoldDB" id="A0A8H7ACB0"/>
<evidence type="ECO:0000313" key="7">
    <source>
        <dbReference type="EMBL" id="KAF7505067.1"/>
    </source>
</evidence>
<proteinExistence type="predicted"/>